<accession>A0A1D7XFW2</accession>
<dbReference type="PRINTS" id="PR00455">
    <property type="entry name" value="HTHTETR"/>
</dbReference>
<evidence type="ECO:0000256" key="1">
    <source>
        <dbReference type="ARBA" id="ARBA00023125"/>
    </source>
</evidence>
<dbReference type="KEGG" id="ctae:BGI42_00160"/>
<dbReference type="AlphaFoldDB" id="A0A1D7XFW2"/>
<feature type="DNA-binding region" description="H-T-H motif" evidence="2">
    <location>
        <begin position="25"/>
        <end position="44"/>
    </location>
</feature>
<dbReference type="Proteomes" id="UP000094652">
    <property type="component" value="Chromosome"/>
</dbReference>
<keyword evidence="5" id="KW-1185">Reference proteome</keyword>
<feature type="domain" description="HTH tetR-type" evidence="3">
    <location>
        <begin position="2"/>
        <end position="62"/>
    </location>
</feature>
<dbReference type="PANTHER" id="PTHR43479:SF11">
    <property type="entry name" value="ACREF_ENVCD OPERON REPRESSOR-RELATED"/>
    <property type="match status" value="1"/>
</dbReference>
<proteinExistence type="predicted"/>
<gene>
    <name evidence="4" type="ORF">BGI42_00160</name>
</gene>
<sequence>MNKTKKLIFDSAIEVFSKSGYRGATMDEIATNAGLAKGTLYYNFNSKEEIFNFIVDNGLKILNDEIIAIDESNDDIIEKLKKICKIQLTFLYEHNSFFRVVMSQLWGDEERQVILREKVRSHIKQIELYIQIGIKEGYIRNGDSEVIAYEFFGTLCSAAIYELINIDKVSLEDIINKTLGFIFNGLISHIQINN</sequence>
<name>A0A1D7XFW2_9CLOT</name>
<protein>
    <submittedName>
        <fullName evidence="4">TetR/AcrR family transcriptional regulator</fullName>
    </submittedName>
</protein>
<dbReference type="SUPFAM" id="SSF46689">
    <property type="entry name" value="Homeodomain-like"/>
    <property type="match status" value="1"/>
</dbReference>
<dbReference type="InterPro" id="IPR036271">
    <property type="entry name" value="Tet_transcr_reg_TetR-rel_C_sf"/>
</dbReference>
<dbReference type="SUPFAM" id="SSF48498">
    <property type="entry name" value="Tetracyclin repressor-like, C-terminal domain"/>
    <property type="match status" value="1"/>
</dbReference>
<dbReference type="Gene3D" id="1.10.357.10">
    <property type="entry name" value="Tetracycline Repressor, domain 2"/>
    <property type="match status" value="1"/>
</dbReference>
<evidence type="ECO:0000259" key="3">
    <source>
        <dbReference type="PROSITE" id="PS50977"/>
    </source>
</evidence>
<evidence type="ECO:0000313" key="5">
    <source>
        <dbReference type="Proteomes" id="UP000094652"/>
    </source>
</evidence>
<dbReference type="EMBL" id="CP017253">
    <property type="protein sequence ID" value="AOR22243.1"/>
    <property type="molecule type" value="Genomic_DNA"/>
</dbReference>
<dbReference type="Pfam" id="PF00440">
    <property type="entry name" value="TetR_N"/>
    <property type="match status" value="1"/>
</dbReference>
<evidence type="ECO:0000256" key="2">
    <source>
        <dbReference type="PROSITE-ProRule" id="PRU00335"/>
    </source>
</evidence>
<dbReference type="Gene3D" id="1.10.10.60">
    <property type="entry name" value="Homeodomain-like"/>
    <property type="match status" value="1"/>
</dbReference>
<dbReference type="OrthoDB" id="9785164at2"/>
<dbReference type="InterPro" id="IPR001647">
    <property type="entry name" value="HTH_TetR"/>
</dbReference>
<dbReference type="PANTHER" id="PTHR43479">
    <property type="entry name" value="ACREF/ENVCD OPERON REPRESSOR-RELATED"/>
    <property type="match status" value="1"/>
</dbReference>
<reference evidence="5" key="1">
    <citation type="submission" date="2016-09" db="EMBL/GenBank/DDBJ databases">
        <title>Genomics of Clostridium taeniosporum, an organism which forms endospores with ribbon-like appendages.</title>
        <authorList>
            <person name="Walker J.R."/>
        </authorList>
    </citation>
    <scope>NUCLEOTIDE SEQUENCE [LARGE SCALE GENOMIC DNA]</scope>
    <source>
        <strain evidence="5">1/k</strain>
    </source>
</reference>
<dbReference type="InterPro" id="IPR009057">
    <property type="entry name" value="Homeodomain-like_sf"/>
</dbReference>
<dbReference type="InterPro" id="IPR050624">
    <property type="entry name" value="HTH-type_Tx_Regulator"/>
</dbReference>
<keyword evidence="1 2" id="KW-0238">DNA-binding</keyword>
<evidence type="ECO:0000313" key="4">
    <source>
        <dbReference type="EMBL" id="AOR22243.1"/>
    </source>
</evidence>
<dbReference type="STRING" id="394958.BGI42_00160"/>
<organism evidence="4 5">
    <name type="scientific">Clostridium taeniosporum</name>
    <dbReference type="NCBI Taxonomy" id="394958"/>
    <lineage>
        <taxon>Bacteria</taxon>
        <taxon>Bacillati</taxon>
        <taxon>Bacillota</taxon>
        <taxon>Clostridia</taxon>
        <taxon>Eubacteriales</taxon>
        <taxon>Clostridiaceae</taxon>
        <taxon>Clostridium</taxon>
    </lineage>
</organism>
<dbReference type="RefSeq" id="WP_069678409.1">
    <property type="nucleotide sequence ID" value="NZ_CP017253.2"/>
</dbReference>
<dbReference type="GO" id="GO:0003677">
    <property type="term" value="F:DNA binding"/>
    <property type="evidence" value="ECO:0007669"/>
    <property type="project" value="UniProtKB-UniRule"/>
</dbReference>
<dbReference type="PROSITE" id="PS50977">
    <property type="entry name" value="HTH_TETR_2"/>
    <property type="match status" value="1"/>
</dbReference>